<feature type="region of interest" description="Disordered" evidence="1">
    <location>
        <begin position="212"/>
        <end position="231"/>
    </location>
</feature>
<name>A0A1H3W2Y0_9RHOB</name>
<gene>
    <name evidence="3" type="ORF">SAMN05444370_101489</name>
</gene>
<dbReference type="EMBL" id="FNQM01000001">
    <property type="protein sequence ID" value="SDZ81515.1"/>
    <property type="molecule type" value="Genomic_DNA"/>
</dbReference>
<reference evidence="3 4" key="1">
    <citation type="submission" date="2016-10" db="EMBL/GenBank/DDBJ databases">
        <authorList>
            <person name="de Groot N.N."/>
        </authorList>
    </citation>
    <scope>NUCLEOTIDE SEQUENCE [LARGE SCALE GENOMIC DNA]</scope>
    <source>
        <strain evidence="3 4">DSM 15345</strain>
    </source>
</reference>
<feature type="chain" id="PRO_5011708076" evidence="2">
    <location>
        <begin position="23"/>
        <end position="231"/>
    </location>
</feature>
<dbReference type="STRING" id="89524.SAMN05444370_101489"/>
<sequence>MARVRGCAPLLLLAVAVLGGCAAEGGLIEPPLVSLETGDPVADGRGLALIADGRRVALAPPADLCVRSEALHADGAAAVAQLAPCDAAIRPTVMRMISVSAASLAPQNALGEALDLMAAEAASPGGWRALGLGLGPPLNVLSATREGDAVFVVVEDATPAGALAIGRRCRAISQINERLVVVTVAALRSAAAPSAQRLQMEAARILAAVRDANPAPPRPASRAERPPVASI</sequence>
<dbReference type="RefSeq" id="WP_093247994.1">
    <property type="nucleotide sequence ID" value="NZ_FNQM01000001.1"/>
</dbReference>
<dbReference type="AlphaFoldDB" id="A0A1H3W2Y0"/>
<keyword evidence="2" id="KW-0732">Signal</keyword>
<evidence type="ECO:0000313" key="4">
    <source>
        <dbReference type="Proteomes" id="UP000198703"/>
    </source>
</evidence>
<proteinExistence type="predicted"/>
<accession>A0A1H3W2Y0</accession>
<evidence type="ECO:0000256" key="2">
    <source>
        <dbReference type="SAM" id="SignalP"/>
    </source>
</evidence>
<evidence type="ECO:0000256" key="1">
    <source>
        <dbReference type="SAM" id="MobiDB-lite"/>
    </source>
</evidence>
<dbReference type="Proteomes" id="UP000198703">
    <property type="component" value="Unassembled WGS sequence"/>
</dbReference>
<keyword evidence="4" id="KW-1185">Reference proteome</keyword>
<organism evidence="3 4">
    <name type="scientific">Rubrimonas cliftonensis</name>
    <dbReference type="NCBI Taxonomy" id="89524"/>
    <lineage>
        <taxon>Bacteria</taxon>
        <taxon>Pseudomonadati</taxon>
        <taxon>Pseudomonadota</taxon>
        <taxon>Alphaproteobacteria</taxon>
        <taxon>Rhodobacterales</taxon>
        <taxon>Paracoccaceae</taxon>
        <taxon>Rubrimonas</taxon>
    </lineage>
</organism>
<protein>
    <submittedName>
        <fullName evidence="3">Uncharacterized protein</fullName>
    </submittedName>
</protein>
<dbReference type="PROSITE" id="PS51257">
    <property type="entry name" value="PROKAR_LIPOPROTEIN"/>
    <property type="match status" value="1"/>
</dbReference>
<evidence type="ECO:0000313" key="3">
    <source>
        <dbReference type="EMBL" id="SDZ81515.1"/>
    </source>
</evidence>
<feature type="signal peptide" evidence="2">
    <location>
        <begin position="1"/>
        <end position="22"/>
    </location>
</feature>